<evidence type="ECO:0000313" key="1">
    <source>
        <dbReference type="EMBL" id="KOF67663.1"/>
    </source>
</evidence>
<proteinExistence type="predicted"/>
<sequence length="57" mass="6517">MIDALTKHNSIFPTMNSAGLVIDCKISFHLLVWGYEQRQGRVCFIPINTYQLFVQAS</sequence>
<reference evidence="1" key="1">
    <citation type="submission" date="2015-07" db="EMBL/GenBank/DDBJ databases">
        <title>MeaNS - Measles Nucleotide Surveillance Program.</title>
        <authorList>
            <person name="Tran T."/>
            <person name="Druce J."/>
        </authorList>
    </citation>
    <scope>NUCLEOTIDE SEQUENCE</scope>
    <source>
        <strain evidence="1">UCB-OBI-ISO-001</strain>
        <tissue evidence="1">Gonad</tissue>
    </source>
</reference>
<dbReference type="AlphaFoldDB" id="A0A0L8FSN6"/>
<name>A0A0L8FSN6_OCTBM</name>
<organism evidence="1">
    <name type="scientific">Octopus bimaculoides</name>
    <name type="common">California two-spotted octopus</name>
    <dbReference type="NCBI Taxonomy" id="37653"/>
    <lineage>
        <taxon>Eukaryota</taxon>
        <taxon>Metazoa</taxon>
        <taxon>Spiralia</taxon>
        <taxon>Lophotrochozoa</taxon>
        <taxon>Mollusca</taxon>
        <taxon>Cephalopoda</taxon>
        <taxon>Coleoidea</taxon>
        <taxon>Octopodiformes</taxon>
        <taxon>Octopoda</taxon>
        <taxon>Incirrata</taxon>
        <taxon>Octopodidae</taxon>
        <taxon>Octopus</taxon>
    </lineage>
</organism>
<dbReference type="EMBL" id="KQ426865">
    <property type="protein sequence ID" value="KOF67663.1"/>
    <property type="molecule type" value="Genomic_DNA"/>
</dbReference>
<protein>
    <submittedName>
        <fullName evidence="1">Uncharacterized protein</fullName>
    </submittedName>
</protein>
<accession>A0A0L8FSN6</accession>
<gene>
    <name evidence="1" type="ORF">OCBIM_22009083mg</name>
</gene>